<evidence type="ECO:0000313" key="8">
    <source>
        <dbReference type="EMBL" id="MBA8924652.1"/>
    </source>
</evidence>
<dbReference type="Proteomes" id="UP000517916">
    <property type="component" value="Unassembled WGS sequence"/>
</dbReference>
<name>A0ABR6BD68_9PSEU</name>
<feature type="transmembrane region" description="Helical" evidence="7">
    <location>
        <begin position="368"/>
        <end position="387"/>
    </location>
</feature>
<proteinExistence type="predicted"/>
<feature type="transmembrane region" description="Helical" evidence="7">
    <location>
        <begin position="49"/>
        <end position="68"/>
    </location>
</feature>
<feature type="transmembrane region" description="Helical" evidence="7">
    <location>
        <begin position="250"/>
        <end position="271"/>
    </location>
</feature>
<dbReference type="InterPro" id="IPR036259">
    <property type="entry name" value="MFS_trans_sf"/>
</dbReference>
<feature type="transmembrane region" description="Helical" evidence="7">
    <location>
        <begin position="216"/>
        <end position="238"/>
    </location>
</feature>
<feature type="transmembrane region" description="Helical" evidence="7">
    <location>
        <begin position="75"/>
        <end position="98"/>
    </location>
</feature>
<dbReference type="PRINTS" id="PR01988">
    <property type="entry name" value="EXPORTERBACE"/>
</dbReference>
<feature type="transmembrane region" description="Helical" evidence="7">
    <location>
        <begin position="178"/>
        <end position="195"/>
    </location>
</feature>
<organism evidence="8 9">
    <name type="scientific">Kutzneria viridogrisea</name>
    <dbReference type="NCBI Taxonomy" id="47990"/>
    <lineage>
        <taxon>Bacteria</taxon>
        <taxon>Bacillati</taxon>
        <taxon>Actinomycetota</taxon>
        <taxon>Actinomycetes</taxon>
        <taxon>Pseudonocardiales</taxon>
        <taxon>Pseudonocardiaceae</taxon>
        <taxon>Kutzneria</taxon>
    </lineage>
</organism>
<evidence type="ECO:0000256" key="7">
    <source>
        <dbReference type="SAM" id="Phobius"/>
    </source>
</evidence>
<feature type="transmembrane region" description="Helical" evidence="7">
    <location>
        <begin position="110"/>
        <end position="131"/>
    </location>
</feature>
<sequence>MRTAPLTHTGFRVFLAARLVSLLGSSMAPVALAFAVLDASGSAGDLGVVLAAHMLPLLALLLVGGAVADRFPRRTVLVAANLGSALTQGAVAALLLTGHYSLPAVAGLELLNGALAAFTTPALRGVLPQLVDKSQLRQANSALATTRNLTKILGPGLGGLLVVAAGSGPAIAFDAATYLIAAGLFLRLPLAGTASRAGTVRSDIRLGWQQFAGIRWVWVVTACSCLLNLVLTGTWQVLGPELTRQVSGEATWGFVLSARGAGLLLMSVLLYRLAVRRLLALGQLLSVLVALPLLAIGAQAVAPWLIVTGFASGLGMAAAGISWDTSLQEHVPSHVLSRVASYDDLLSYLAIPIGQLSVGPLAQTFGGFPVITVAGVLTVAVALLPLASRAVRRLPHTAVS</sequence>
<feature type="transmembrane region" description="Helical" evidence="7">
    <location>
        <begin position="278"/>
        <end position="298"/>
    </location>
</feature>
<evidence type="ECO:0000313" key="9">
    <source>
        <dbReference type="Proteomes" id="UP000517916"/>
    </source>
</evidence>
<dbReference type="Pfam" id="PF05977">
    <property type="entry name" value="MFS_3"/>
    <property type="match status" value="1"/>
</dbReference>
<dbReference type="SUPFAM" id="SSF103473">
    <property type="entry name" value="MFS general substrate transporter"/>
    <property type="match status" value="1"/>
</dbReference>
<reference evidence="8 9" key="1">
    <citation type="submission" date="2020-08" db="EMBL/GenBank/DDBJ databases">
        <title>Genomic Encyclopedia of Archaeal and Bacterial Type Strains, Phase II (KMG-II): from individual species to whole genera.</title>
        <authorList>
            <person name="Goeker M."/>
        </authorList>
    </citation>
    <scope>NUCLEOTIDE SEQUENCE [LARGE SCALE GENOMIC DNA]</scope>
    <source>
        <strain evidence="8 9">DSM 43850</strain>
    </source>
</reference>
<gene>
    <name evidence="8" type="ORF">BC739_001849</name>
</gene>
<dbReference type="InterPro" id="IPR022324">
    <property type="entry name" value="Bacilysin_exporter_BacE_put"/>
</dbReference>
<keyword evidence="3" id="KW-1003">Cell membrane</keyword>
<keyword evidence="4 7" id="KW-0812">Transmembrane</keyword>
<keyword evidence="2" id="KW-0813">Transport</keyword>
<dbReference type="InterPro" id="IPR010290">
    <property type="entry name" value="TM_effector"/>
</dbReference>
<dbReference type="CDD" id="cd06173">
    <property type="entry name" value="MFS_MefA_like"/>
    <property type="match status" value="1"/>
</dbReference>
<feature type="transmembrane region" description="Helical" evidence="7">
    <location>
        <begin position="152"/>
        <end position="172"/>
    </location>
</feature>
<accession>A0ABR6BD68</accession>
<keyword evidence="6 7" id="KW-0472">Membrane</keyword>
<dbReference type="EMBL" id="JACJID010000001">
    <property type="protein sequence ID" value="MBA8924652.1"/>
    <property type="molecule type" value="Genomic_DNA"/>
</dbReference>
<keyword evidence="9" id="KW-1185">Reference proteome</keyword>
<evidence type="ECO:0000256" key="3">
    <source>
        <dbReference type="ARBA" id="ARBA00022475"/>
    </source>
</evidence>
<comment type="subcellular location">
    <subcellularLocation>
        <location evidence="1">Cell membrane</location>
        <topology evidence="1">Multi-pass membrane protein</topology>
    </subcellularLocation>
</comment>
<protein>
    <submittedName>
        <fullName evidence="8">MFS family permease</fullName>
    </submittedName>
</protein>
<evidence type="ECO:0000256" key="1">
    <source>
        <dbReference type="ARBA" id="ARBA00004651"/>
    </source>
</evidence>
<evidence type="ECO:0000256" key="4">
    <source>
        <dbReference type="ARBA" id="ARBA00022692"/>
    </source>
</evidence>
<dbReference type="RefSeq" id="WP_025357823.1">
    <property type="nucleotide sequence ID" value="NZ_BAAABQ010000001.1"/>
</dbReference>
<evidence type="ECO:0000256" key="2">
    <source>
        <dbReference type="ARBA" id="ARBA00022448"/>
    </source>
</evidence>
<dbReference type="Gene3D" id="1.20.1250.20">
    <property type="entry name" value="MFS general substrate transporter like domains"/>
    <property type="match status" value="1"/>
</dbReference>
<comment type="caution">
    <text evidence="8">The sequence shown here is derived from an EMBL/GenBank/DDBJ whole genome shotgun (WGS) entry which is preliminary data.</text>
</comment>
<dbReference type="PANTHER" id="PTHR23513:SF11">
    <property type="entry name" value="STAPHYLOFERRIN A TRANSPORTER"/>
    <property type="match status" value="1"/>
</dbReference>
<evidence type="ECO:0000256" key="5">
    <source>
        <dbReference type="ARBA" id="ARBA00022989"/>
    </source>
</evidence>
<dbReference type="PANTHER" id="PTHR23513">
    <property type="entry name" value="INTEGRAL MEMBRANE EFFLUX PROTEIN-RELATED"/>
    <property type="match status" value="1"/>
</dbReference>
<keyword evidence="5 7" id="KW-1133">Transmembrane helix</keyword>
<evidence type="ECO:0000256" key="6">
    <source>
        <dbReference type="ARBA" id="ARBA00023136"/>
    </source>
</evidence>